<dbReference type="Proteomes" id="UP000050465">
    <property type="component" value="Unassembled WGS sequence"/>
</dbReference>
<comment type="caution">
    <text evidence="1">The sequence shown here is derived from an EMBL/GenBank/DDBJ whole genome shotgun (WGS) entry which is preliminary data.</text>
</comment>
<protein>
    <submittedName>
        <fullName evidence="1">Uncharacterized protein</fullName>
    </submittedName>
</protein>
<evidence type="ECO:0000313" key="1">
    <source>
        <dbReference type="EMBL" id="KPQ31039.1"/>
    </source>
</evidence>
<feature type="non-terminal residue" evidence="1">
    <location>
        <position position="23"/>
    </location>
</feature>
<sequence>MLSTSNLKSAQAATYFEKDDYYS</sequence>
<name>A0A0P8D532_9CYAN</name>
<proteinExistence type="predicted"/>
<dbReference type="EMBL" id="LJZR01000067">
    <property type="protein sequence ID" value="KPQ32147.1"/>
    <property type="molecule type" value="Genomic_DNA"/>
</dbReference>
<dbReference type="AlphaFoldDB" id="A0A0P8D532"/>
<evidence type="ECO:0000313" key="3">
    <source>
        <dbReference type="Proteomes" id="UP000050465"/>
    </source>
</evidence>
<dbReference type="EMBL" id="LJZR01000130">
    <property type="protein sequence ID" value="KPQ31039.1"/>
    <property type="molecule type" value="Genomic_DNA"/>
</dbReference>
<accession>A0A0P8D532</accession>
<organism evidence="1 3">
    <name type="scientific">Phormidesmis priestleyi Ana</name>
    <dbReference type="NCBI Taxonomy" id="1666911"/>
    <lineage>
        <taxon>Bacteria</taxon>
        <taxon>Bacillati</taxon>
        <taxon>Cyanobacteriota</taxon>
        <taxon>Cyanophyceae</taxon>
        <taxon>Leptolyngbyales</taxon>
        <taxon>Leptolyngbyaceae</taxon>
        <taxon>Phormidesmis</taxon>
    </lineage>
</organism>
<reference evidence="1 3" key="1">
    <citation type="submission" date="2015-09" db="EMBL/GenBank/DDBJ databases">
        <title>Identification and resolution of microdiversity through metagenomic sequencing of parallel consortia.</title>
        <authorList>
            <person name="Nelson W.C."/>
            <person name="Romine M.F."/>
            <person name="Lindemann S.R."/>
        </authorList>
    </citation>
    <scope>NUCLEOTIDE SEQUENCE [LARGE SCALE GENOMIC DNA]</scope>
    <source>
        <strain evidence="1">Ana</strain>
    </source>
</reference>
<evidence type="ECO:0000313" key="2">
    <source>
        <dbReference type="EMBL" id="KPQ32147.1"/>
    </source>
</evidence>
<gene>
    <name evidence="2" type="ORF">HLUCCA11_22180</name>
    <name evidence="1" type="ORF">HLUCCA11_24485</name>
</gene>